<evidence type="ECO:0000313" key="1">
    <source>
        <dbReference type="EMBL" id="KAJ6958469.1"/>
    </source>
</evidence>
<name>A0AAD6LDM7_9ROSI</name>
<sequence length="30" mass="3701">MKMPWEWRPLNMDSCLLFICKRTIQHGTQH</sequence>
<dbReference type="Proteomes" id="UP001164929">
    <property type="component" value="Chromosome 18"/>
</dbReference>
<gene>
    <name evidence="1" type="ORF">NC653_040192</name>
</gene>
<accession>A0AAD6LDM7</accession>
<comment type="caution">
    <text evidence="1">The sequence shown here is derived from an EMBL/GenBank/DDBJ whole genome shotgun (WGS) entry which is preliminary data.</text>
</comment>
<organism evidence="1 2">
    <name type="scientific">Populus alba x Populus x berolinensis</name>
    <dbReference type="NCBI Taxonomy" id="444605"/>
    <lineage>
        <taxon>Eukaryota</taxon>
        <taxon>Viridiplantae</taxon>
        <taxon>Streptophyta</taxon>
        <taxon>Embryophyta</taxon>
        <taxon>Tracheophyta</taxon>
        <taxon>Spermatophyta</taxon>
        <taxon>Magnoliopsida</taxon>
        <taxon>eudicotyledons</taxon>
        <taxon>Gunneridae</taxon>
        <taxon>Pentapetalae</taxon>
        <taxon>rosids</taxon>
        <taxon>fabids</taxon>
        <taxon>Malpighiales</taxon>
        <taxon>Salicaceae</taxon>
        <taxon>Saliceae</taxon>
        <taxon>Populus</taxon>
    </lineage>
</organism>
<reference evidence="1 2" key="1">
    <citation type="journal article" date="2023" name="Mol. Ecol. Resour.">
        <title>Chromosome-level genome assembly of a triploid poplar Populus alba 'Berolinensis'.</title>
        <authorList>
            <person name="Chen S."/>
            <person name="Yu Y."/>
            <person name="Wang X."/>
            <person name="Wang S."/>
            <person name="Zhang T."/>
            <person name="Zhou Y."/>
            <person name="He R."/>
            <person name="Meng N."/>
            <person name="Wang Y."/>
            <person name="Liu W."/>
            <person name="Liu Z."/>
            <person name="Liu J."/>
            <person name="Guo Q."/>
            <person name="Huang H."/>
            <person name="Sederoff R.R."/>
            <person name="Wang G."/>
            <person name="Qu G."/>
            <person name="Chen S."/>
        </authorList>
    </citation>
    <scope>NUCLEOTIDE SEQUENCE [LARGE SCALE GENOMIC DNA]</scope>
    <source>
        <strain evidence="1">SC-2020</strain>
    </source>
</reference>
<proteinExistence type="predicted"/>
<protein>
    <submittedName>
        <fullName evidence="1">Uncharacterized protein</fullName>
    </submittedName>
</protein>
<keyword evidence="2" id="KW-1185">Reference proteome</keyword>
<evidence type="ECO:0000313" key="2">
    <source>
        <dbReference type="Proteomes" id="UP001164929"/>
    </source>
</evidence>
<dbReference type="AlphaFoldDB" id="A0AAD6LDM7"/>
<dbReference type="EMBL" id="JAQIZT010000018">
    <property type="protein sequence ID" value="KAJ6958469.1"/>
    <property type="molecule type" value="Genomic_DNA"/>
</dbReference>